<dbReference type="InterPro" id="IPR008271">
    <property type="entry name" value="Ser/Thr_kinase_AS"/>
</dbReference>
<dbReference type="KEGG" id="ptm:GSPATT00015687001"/>
<evidence type="ECO:0000259" key="9">
    <source>
        <dbReference type="PROSITE" id="PS50011"/>
    </source>
</evidence>
<dbReference type="EC" id="2.7.11.1" evidence="1"/>
<dbReference type="Gene3D" id="3.30.200.20">
    <property type="entry name" value="Phosphorylase Kinase, domain 1"/>
    <property type="match status" value="1"/>
</dbReference>
<dbReference type="GO" id="GO:0035556">
    <property type="term" value="P:intracellular signal transduction"/>
    <property type="evidence" value="ECO:0000318"/>
    <property type="project" value="GO_Central"/>
</dbReference>
<reference evidence="10 11" key="1">
    <citation type="journal article" date="2006" name="Nature">
        <title>Global trends of whole-genome duplications revealed by the ciliate Paramecium tetraurelia.</title>
        <authorList>
            <consortium name="Genoscope"/>
            <person name="Aury J.-M."/>
            <person name="Jaillon O."/>
            <person name="Duret L."/>
            <person name="Noel B."/>
            <person name="Jubin C."/>
            <person name="Porcel B.M."/>
            <person name="Segurens B."/>
            <person name="Daubin V."/>
            <person name="Anthouard V."/>
            <person name="Aiach N."/>
            <person name="Arnaiz O."/>
            <person name="Billaut A."/>
            <person name="Beisson J."/>
            <person name="Blanc I."/>
            <person name="Bouhouche K."/>
            <person name="Camara F."/>
            <person name="Duharcourt S."/>
            <person name="Guigo R."/>
            <person name="Gogendeau D."/>
            <person name="Katinka M."/>
            <person name="Keller A.-M."/>
            <person name="Kissmehl R."/>
            <person name="Klotz C."/>
            <person name="Koll F."/>
            <person name="Le Moue A."/>
            <person name="Lepere C."/>
            <person name="Malinsky S."/>
            <person name="Nowacki M."/>
            <person name="Nowak J.K."/>
            <person name="Plattner H."/>
            <person name="Poulain J."/>
            <person name="Ruiz F."/>
            <person name="Serrano V."/>
            <person name="Zagulski M."/>
            <person name="Dessen P."/>
            <person name="Betermier M."/>
            <person name="Weissenbach J."/>
            <person name="Scarpelli C."/>
            <person name="Schachter V."/>
            <person name="Sperling L."/>
            <person name="Meyer E."/>
            <person name="Cohen J."/>
            <person name="Wincker P."/>
        </authorList>
    </citation>
    <scope>NUCLEOTIDE SEQUENCE [LARGE SCALE GENOMIC DNA]</scope>
    <source>
        <strain evidence="10 11">Stock d4-2</strain>
    </source>
</reference>
<dbReference type="PROSITE" id="PS00108">
    <property type="entry name" value="PROTEIN_KINASE_ST"/>
    <property type="match status" value="1"/>
</dbReference>
<evidence type="ECO:0000256" key="3">
    <source>
        <dbReference type="ARBA" id="ARBA00022679"/>
    </source>
</evidence>
<dbReference type="STRING" id="5888.A0DCP1"/>
<comment type="catalytic activity">
    <reaction evidence="7">
        <text>L-threonyl-[protein] + ATP = O-phospho-L-threonyl-[protein] + ADP + H(+)</text>
        <dbReference type="Rhea" id="RHEA:46608"/>
        <dbReference type="Rhea" id="RHEA-COMP:11060"/>
        <dbReference type="Rhea" id="RHEA-COMP:11605"/>
        <dbReference type="ChEBI" id="CHEBI:15378"/>
        <dbReference type="ChEBI" id="CHEBI:30013"/>
        <dbReference type="ChEBI" id="CHEBI:30616"/>
        <dbReference type="ChEBI" id="CHEBI:61977"/>
        <dbReference type="ChEBI" id="CHEBI:456216"/>
        <dbReference type="EC" id="2.7.11.1"/>
    </reaction>
</comment>
<feature type="domain" description="Protein kinase" evidence="9">
    <location>
        <begin position="22"/>
        <end position="304"/>
    </location>
</feature>
<keyword evidence="4" id="KW-0547">Nucleotide-binding</keyword>
<gene>
    <name evidence="10" type="ORF">GSPATT00015687001</name>
</gene>
<evidence type="ECO:0000256" key="4">
    <source>
        <dbReference type="ARBA" id="ARBA00022741"/>
    </source>
</evidence>
<evidence type="ECO:0000256" key="2">
    <source>
        <dbReference type="ARBA" id="ARBA00022527"/>
    </source>
</evidence>
<dbReference type="InterPro" id="IPR050236">
    <property type="entry name" value="Ser_Thr_kinase_AGC"/>
</dbReference>
<dbReference type="GO" id="GO:0005524">
    <property type="term" value="F:ATP binding"/>
    <property type="evidence" value="ECO:0007669"/>
    <property type="project" value="UniProtKB-KW"/>
</dbReference>
<sequence>MDTKVSDSNSPSKSIQPSIQDYISIGSLGRGTYGEVILEQKKQTINQQVAIKVINKKFLTREQNNTKLILKEKCFYTLNIHELFNYILLFKKPEKNYILLWNIQKEEISLTFQNYTKVKIDDIVTLQFYLAQIDFILQYIHSKGIAHRDLKPENLMLSKIGHLKLIDFGTYVVVHGNKVPTEFYQKYKQIKSSFQIQEGSFINRASFVGTAEYDSPEMLEEKPSEYAVDLWALGIIFFKMFTGATPFNDDTQYLVFYNVKNAQLRIPDSVPKVAADLIQKILVRKPSDRLGSQSMNDLKSHPFFKGIQWDKLFQMQTPQPKVVSLKSVEKSFNQDLELGRKSKSNSNFMGLFNIILDGLFIDHQIQYQLKVKNILNWLYMIQKQKNANLKQDQQNGYRFQVQRKDTWQLKIIIKILNKRG</sequence>
<dbReference type="AlphaFoldDB" id="A0DCP1"/>
<evidence type="ECO:0000256" key="5">
    <source>
        <dbReference type="ARBA" id="ARBA00022777"/>
    </source>
</evidence>
<keyword evidence="11" id="KW-1185">Reference proteome</keyword>
<dbReference type="OrthoDB" id="432647at2759"/>
<keyword evidence="3" id="KW-0808">Transferase</keyword>
<dbReference type="InterPro" id="IPR000719">
    <property type="entry name" value="Prot_kinase_dom"/>
</dbReference>
<dbReference type="Gene3D" id="1.10.510.10">
    <property type="entry name" value="Transferase(Phosphotransferase) domain 1"/>
    <property type="match status" value="1"/>
</dbReference>
<dbReference type="InterPro" id="IPR011009">
    <property type="entry name" value="Kinase-like_dom_sf"/>
</dbReference>
<comment type="catalytic activity">
    <reaction evidence="8">
        <text>L-seryl-[protein] + ATP = O-phospho-L-seryl-[protein] + ADP + H(+)</text>
        <dbReference type="Rhea" id="RHEA:17989"/>
        <dbReference type="Rhea" id="RHEA-COMP:9863"/>
        <dbReference type="Rhea" id="RHEA-COMP:11604"/>
        <dbReference type="ChEBI" id="CHEBI:15378"/>
        <dbReference type="ChEBI" id="CHEBI:29999"/>
        <dbReference type="ChEBI" id="CHEBI:30616"/>
        <dbReference type="ChEBI" id="CHEBI:83421"/>
        <dbReference type="ChEBI" id="CHEBI:456216"/>
        <dbReference type="EC" id="2.7.11.1"/>
    </reaction>
</comment>
<dbReference type="SUPFAM" id="SSF56112">
    <property type="entry name" value="Protein kinase-like (PK-like)"/>
    <property type="match status" value="1"/>
</dbReference>
<evidence type="ECO:0000256" key="6">
    <source>
        <dbReference type="ARBA" id="ARBA00022840"/>
    </source>
</evidence>
<dbReference type="FunFam" id="3.30.200.20:FF:001385">
    <property type="entry name" value="AGC family protein kinase"/>
    <property type="match status" value="1"/>
</dbReference>
<proteinExistence type="predicted"/>
<dbReference type="EMBL" id="CT868374">
    <property type="protein sequence ID" value="CAK80808.1"/>
    <property type="molecule type" value="Genomic_DNA"/>
</dbReference>
<evidence type="ECO:0000256" key="7">
    <source>
        <dbReference type="ARBA" id="ARBA00047899"/>
    </source>
</evidence>
<dbReference type="PROSITE" id="PS50011">
    <property type="entry name" value="PROTEIN_KINASE_DOM"/>
    <property type="match status" value="1"/>
</dbReference>
<keyword evidence="5" id="KW-0418">Kinase</keyword>
<dbReference type="Pfam" id="PF00069">
    <property type="entry name" value="Pkinase"/>
    <property type="match status" value="1"/>
</dbReference>
<dbReference type="InParanoid" id="A0DCP1"/>
<evidence type="ECO:0000256" key="8">
    <source>
        <dbReference type="ARBA" id="ARBA00048679"/>
    </source>
</evidence>
<evidence type="ECO:0000313" key="11">
    <source>
        <dbReference type="Proteomes" id="UP000000600"/>
    </source>
</evidence>
<dbReference type="FunFam" id="1.10.510.10:FF:000833">
    <property type="entry name" value="AGC family protein kinase"/>
    <property type="match status" value="1"/>
</dbReference>
<accession>A0DCP1</accession>
<dbReference type="RefSeq" id="XP_001448205.1">
    <property type="nucleotide sequence ID" value="XM_001448168.1"/>
</dbReference>
<name>A0DCP1_PARTE</name>
<dbReference type="eggNOG" id="KOG0592">
    <property type="taxonomic scope" value="Eukaryota"/>
</dbReference>
<keyword evidence="6" id="KW-0067">ATP-binding</keyword>
<dbReference type="SMART" id="SM00220">
    <property type="entry name" value="S_TKc"/>
    <property type="match status" value="1"/>
</dbReference>
<dbReference type="GeneID" id="5033990"/>
<dbReference type="HOGENOM" id="CLU_000288_63_9_1"/>
<dbReference type="PANTHER" id="PTHR24356:SF163">
    <property type="entry name" value="3-PHOSPHOINOSITIDE-DEPENDENT PROTEIN KINASE 1-RELATED"/>
    <property type="match status" value="1"/>
</dbReference>
<protein>
    <recommendedName>
        <fullName evidence="1">non-specific serine/threonine protein kinase</fullName>
        <ecNumber evidence="1">2.7.11.1</ecNumber>
    </recommendedName>
</protein>
<organism evidence="10 11">
    <name type="scientific">Paramecium tetraurelia</name>
    <dbReference type="NCBI Taxonomy" id="5888"/>
    <lineage>
        <taxon>Eukaryota</taxon>
        <taxon>Sar</taxon>
        <taxon>Alveolata</taxon>
        <taxon>Ciliophora</taxon>
        <taxon>Intramacronucleata</taxon>
        <taxon>Oligohymenophorea</taxon>
        <taxon>Peniculida</taxon>
        <taxon>Parameciidae</taxon>
        <taxon>Paramecium</taxon>
    </lineage>
</organism>
<evidence type="ECO:0000256" key="1">
    <source>
        <dbReference type="ARBA" id="ARBA00012513"/>
    </source>
</evidence>
<evidence type="ECO:0000313" key="10">
    <source>
        <dbReference type="EMBL" id="CAK80808.1"/>
    </source>
</evidence>
<keyword evidence="2" id="KW-0723">Serine/threonine-protein kinase</keyword>
<dbReference type="GO" id="GO:0004674">
    <property type="term" value="F:protein serine/threonine kinase activity"/>
    <property type="evidence" value="ECO:0000318"/>
    <property type="project" value="GO_Central"/>
</dbReference>
<dbReference type="Proteomes" id="UP000000600">
    <property type="component" value="Unassembled WGS sequence"/>
</dbReference>
<dbReference type="PANTHER" id="PTHR24356">
    <property type="entry name" value="SERINE/THREONINE-PROTEIN KINASE"/>
    <property type="match status" value="1"/>
</dbReference>